<accession>A0A850PPB8</accession>
<organism evidence="2 3">
    <name type="scientific">Mycolicibacterium hippocampi</name>
    <dbReference type="NCBI Taxonomy" id="659824"/>
    <lineage>
        <taxon>Bacteria</taxon>
        <taxon>Bacillati</taxon>
        <taxon>Actinomycetota</taxon>
        <taxon>Actinomycetes</taxon>
        <taxon>Mycobacteriales</taxon>
        <taxon>Mycobacteriaceae</taxon>
        <taxon>Mycolicibacterium</taxon>
    </lineage>
</organism>
<keyword evidence="3" id="KW-1185">Reference proteome</keyword>
<dbReference type="GO" id="GO:0046872">
    <property type="term" value="F:metal ion binding"/>
    <property type="evidence" value="ECO:0007669"/>
    <property type="project" value="InterPro"/>
</dbReference>
<dbReference type="RefSeq" id="WP_178357866.1">
    <property type="nucleotide sequence ID" value="NZ_JABFYL010000017.1"/>
</dbReference>
<protein>
    <recommendedName>
        <fullName evidence="1">Mycothiol-dependent maleylpyruvate isomerase metal-binding domain-containing protein</fullName>
    </recommendedName>
</protein>
<feature type="domain" description="Mycothiol-dependent maleylpyruvate isomerase metal-binding" evidence="1">
    <location>
        <begin position="16"/>
        <end position="94"/>
    </location>
</feature>
<dbReference type="AlphaFoldDB" id="A0A850PPB8"/>
<evidence type="ECO:0000313" key="3">
    <source>
        <dbReference type="Proteomes" id="UP000570517"/>
    </source>
</evidence>
<dbReference type="EMBL" id="JABFYL010000017">
    <property type="protein sequence ID" value="NVN49486.1"/>
    <property type="molecule type" value="Genomic_DNA"/>
</dbReference>
<evidence type="ECO:0000259" key="1">
    <source>
        <dbReference type="Pfam" id="PF11716"/>
    </source>
</evidence>
<comment type="caution">
    <text evidence="2">The sequence shown here is derived from an EMBL/GenBank/DDBJ whole genome shotgun (WGS) entry which is preliminary data.</text>
</comment>
<dbReference type="Proteomes" id="UP000570517">
    <property type="component" value="Unassembled WGS sequence"/>
</dbReference>
<evidence type="ECO:0000313" key="2">
    <source>
        <dbReference type="EMBL" id="NVN49486.1"/>
    </source>
</evidence>
<sequence length="196" mass="21417">MEDDIVWQHIDGQRIEVAALVERIDPSQWSAPSLCAGWTVGNVAAHLTHSAIGTPRMLWEAARSGFRFNAVVHRMAVTDTRSPAQVAAQLRDLVGSRRHPPGTTALEPLTDVLVHAQDICIPLGIDRAMPADAAAAAAERVWTMGFPFHARRRFSDYRLVATDTNFAVGDGREVFSPIRELLLLLTGRSVHIPGLG</sequence>
<dbReference type="Pfam" id="PF11716">
    <property type="entry name" value="MDMPI_N"/>
    <property type="match status" value="1"/>
</dbReference>
<dbReference type="Gene3D" id="1.20.120.450">
    <property type="entry name" value="dinb family like domain"/>
    <property type="match status" value="1"/>
</dbReference>
<dbReference type="InterPro" id="IPR034660">
    <property type="entry name" value="DinB/YfiT-like"/>
</dbReference>
<gene>
    <name evidence="2" type="ORF">HLY00_5605</name>
</gene>
<dbReference type="NCBIfam" id="TIGR03083">
    <property type="entry name" value="maleylpyruvate isomerase family mycothiol-dependent enzyme"/>
    <property type="match status" value="1"/>
</dbReference>
<proteinExistence type="predicted"/>
<dbReference type="InterPro" id="IPR024344">
    <property type="entry name" value="MDMPI_metal-binding"/>
</dbReference>
<dbReference type="SUPFAM" id="SSF109854">
    <property type="entry name" value="DinB/YfiT-like putative metalloenzymes"/>
    <property type="match status" value="1"/>
</dbReference>
<name>A0A850PPB8_9MYCO</name>
<reference evidence="2 3" key="1">
    <citation type="submission" date="2020-05" db="EMBL/GenBank/DDBJ databases">
        <title>Draft genome sequence of Mycobacterium hippocampi DL, isolated from European seabass, Dicentrarchus labrax, reared in fish farms.</title>
        <authorList>
            <person name="Stathopoulou P."/>
            <person name="Asimakis E."/>
            <person name="Tzokas K."/>
            <person name="Batargias C."/>
            <person name="Tsiamis G."/>
        </authorList>
    </citation>
    <scope>NUCLEOTIDE SEQUENCE [LARGE SCALE GENOMIC DNA]</scope>
    <source>
        <strain evidence="2 3">DL</strain>
    </source>
</reference>
<dbReference type="InterPro" id="IPR017517">
    <property type="entry name" value="Maleyloyr_isom"/>
</dbReference>